<evidence type="ECO:0000256" key="1">
    <source>
        <dbReference type="SAM" id="MobiDB-lite"/>
    </source>
</evidence>
<sequence length="173" mass="18283">MESGRTGHRTLGTLAGSTDPTTGERQEPLASSPWPSPAVEEQSDGVAEEAPEALSFWSSGCTLYLALRTLTNDCEWSRCLQSCEFTSESANCESRTRAQSAERVPGIDIKGESNNWPSAFRGGDNAFGCPGCIGGTSSGSGIGGTSEKKVTREDWFRGRTNSVSLTSSGVFVS</sequence>
<evidence type="ECO:0000313" key="2">
    <source>
        <dbReference type="EMBL" id="EDX16763.1"/>
    </source>
</evidence>
<dbReference type="EMBL" id="CM000366">
    <property type="protein sequence ID" value="EDX16763.1"/>
    <property type="molecule type" value="Genomic_DNA"/>
</dbReference>
<name>B4R7F2_DROSI</name>
<feature type="region of interest" description="Disordered" evidence="1">
    <location>
        <begin position="1"/>
        <end position="47"/>
    </location>
</feature>
<proteinExistence type="predicted"/>
<accession>B4R7F2</accession>
<evidence type="ECO:0000313" key="3">
    <source>
        <dbReference type="Proteomes" id="UP000000304"/>
    </source>
</evidence>
<dbReference type="HOGENOM" id="CLU_1549266_0_0_1"/>
<gene>
    <name evidence="2" type="primary">Dsim\GD16473</name>
    <name evidence="2" type="ORF">Dsim_GD16473</name>
</gene>
<dbReference type="Proteomes" id="UP000000304">
    <property type="component" value="Chromosome X"/>
</dbReference>
<protein>
    <submittedName>
        <fullName evidence="2">GD16473</fullName>
    </submittedName>
</protein>
<dbReference type="AlphaFoldDB" id="B4R7F2"/>
<reference evidence="2 3" key="1">
    <citation type="journal article" date="2007" name="Nature">
        <title>Evolution of genes and genomes on the Drosophila phylogeny.</title>
        <authorList>
            <consortium name="Drosophila 12 Genomes Consortium"/>
            <person name="Clark A.G."/>
            <person name="Eisen M.B."/>
            <person name="Smith D.R."/>
            <person name="Bergman C.M."/>
            <person name="Oliver B."/>
            <person name="Markow T.A."/>
            <person name="Kaufman T.C."/>
            <person name="Kellis M."/>
            <person name="Gelbart W."/>
            <person name="Iyer V.N."/>
            <person name="Pollard D.A."/>
            <person name="Sackton T.B."/>
            <person name="Larracuente A.M."/>
            <person name="Singh N.D."/>
            <person name="Abad J.P."/>
            <person name="Abt D.N."/>
            <person name="Adryan B."/>
            <person name="Aguade M."/>
            <person name="Akashi H."/>
            <person name="Anderson W.W."/>
            <person name="Aquadro C.F."/>
            <person name="Ardell D.H."/>
            <person name="Arguello R."/>
            <person name="Artieri C.G."/>
            <person name="Barbash D.A."/>
            <person name="Barker D."/>
            <person name="Barsanti P."/>
            <person name="Batterham P."/>
            <person name="Batzoglou S."/>
            <person name="Begun D."/>
            <person name="Bhutkar A."/>
            <person name="Blanco E."/>
            <person name="Bosak S.A."/>
            <person name="Bradley R.K."/>
            <person name="Brand A.D."/>
            <person name="Brent M.R."/>
            <person name="Brooks A.N."/>
            <person name="Brown R.H."/>
            <person name="Butlin R.K."/>
            <person name="Caggese C."/>
            <person name="Calvi B.R."/>
            <person name="Bernardo de Carvalho A."/>
            <person name="Caspi A."/>
            <person name="Castrezana S."/>
            <person name="Celniker S.E."/>
            <person name="Chang J.L."/>
            <person name="Chapple C."/>
            <person name="Chatterji S."/>
            <person name="Chinwalla A."/>
            <person name="Civetta A."/>
            <person name="Clifton S.W."/>
            <person name="Comeron J.M."/>
            <person name="Costello J.C."/>
            <person name="Coyne J.A."/>
            <person name="Daub J."/>
            <person name="David R.G."/>
            <person name="Delcher A.L."/>
            <person name="Delehaunty K."/>
            <person name="Do C.B."/>
            <person name="Ebling H."/>
            <person name="Edwards K."/>
            <person name="Eickbush T."/>
            <person name="Evans J.D."/>
            <person name="Filipski A."/>
            <person name="Findeiss S."/>
            <person name="Freyhult E."/>
            <person name="Fulton L."/>
            <person name="Fulton R."/>
            <person name="Garcia A.C."/>
            <person name="Gardiner A."/>
            <person name="Garfield D.A."/>
            <person name="Garvin B.E."/>
            <person name="Gibson G."/>
            <person name="Gilbert D."/>
            <person name="Gnerre S."/>
            <person name="Godfrey J."/>
            <person name="Good R."/>
            <person name="Gotea V."/>
            <person name="Gravely B."/>
            <person name="Greenberg A.J."/>
            <person name="Griffiths-Jones S."/>
            <person name="Gross S."/>
            <person name="Guigo R."/>
            <person name="Gustafson E.A."/>
            <person name="Haerty W."/>
            <person name="Hahn M.W."/>
            <person name="Halligan D.L."/>
            <person name="Halpern A.L."/>
            <person name="Halter G.M."/>
            <person name="Han M.V."/>
            <person name="Heger A."/>
            <person name="Hillier L."/>
            <person name="Hinrichs A.S."/>
            <person name="Holmes I."/>
            <person name="Hoskins R.A."/>
            <person name="Hubisz M.J."/>
            <person name="Hultmark D."/>
            <person name="Huntley M.A."/>
            <person name="Jaffe D.B."/>
            <person name="Jagadeeshan S."/>
            <person name="Jeck W.R."/>
            <person name="Johnson J."/>
            <person name="Jones C.D."/>
            <person name="Jordan W.C."/>
            <person name="Karpen G.H."/>
            <person name="Kataoka E."/>
            <person name="Keightley P.D."/>
            <person name="Kheradpour P."/>
            <person name="Kirkness E.F."/>
            <person name="Koerich L.B."/>
            <person name="Kristiansen K."/>
            <person name="Kudrna D."/>
            <person name="Kulathinal R.J."/>
            <person name="Kumar S."/>
            <person name="Kwok R."/>
            <person name="Lander E."/>
            <person name="Langley C.H."/>
            <person name="Lapoint R."/>
            <person name="Lazzaro B.P."/>
            <person name="Lee S.J."/>
            <person name="Levesque L."/>
            <person name="Li R."/>
            <person name="Lin C.F."/>
            <person name="Lin M.F."/>
            <person name="Lindblad-Toh K."/>
            <person name="Llopart A."/>
            <person name="Long M."/>
            <person name="Low L."/>
            <person name="Lozovsky E."/>
            <person name="Lu J."/>
            <person name="Luo M."/>
            <person name="Machado C.A."/>
            <person name="Makalowski W."/>
            <person name="Marzo M."/>
            <person name="Matsuda M."/>
            <person name="Matzkin L."/>
            <person name="McAllister B."/>
            <person name="McBride C.S."/>
            <person name="McKernan B."/>
            <person name="McKernan K."/>
            <person name="Mendez-Lago M."/>
            <person name="Minx P."/>
            <person name="Mollenhauer M.U."/>
            <person name="Montooth K."/>
            <person name="Mount S.M."/>
            <person name="Mu X."/>
            <person name="Myers E."/>
            <person name="Negre B."/>
            <person name="Newfeld S."/>
            <person name="Nielsen R."/>
            <person name="Noor M.A."/>
            <person name="O'Grady P."/>
            <person name="Pachter L."/>
            <person name="Papaceit M."/>
            <person name="Parisi M.J."/>
            <person name="Parisi M."/>
            <person name="Parts L."/>
            <person name="Pedersen J.S."/>
            <person name="Pesole G."/>
            <person name="Phillippy A.M."/>
            <person name="Ponting C.P."/>
            <person name="Pop M."/>
            <person name="Porcelli D."/>
            <person name="Powell J.R."/>
            <person name="Prohaska S."/>
            <person name="Pruitt K."/>
            <person name="Puig M."/>
            <person name="Quesneville H."/>
            <person name="Ram K.R."/>
            <person name="Rand D."/>
            <person name="Rasmussen M.D."/>
            <person name="Reed L.K."/>
            <person name="Reenan R."/>
            <person name="Reily A."/>
            <person name="Remington K.A."/>
            <person name="Rieger T.T."/>
            <person name="Ritchie M.G."/>
            <person name="Robin C."/>
            <person name="Rogers Y.H."/>
            <person name="Rohde C."/>
            <person name="Rozas J."/>
            <person name="Rubenfield M.J."/>
            <person name="Ruiz A."/>
            <person name="Russo S."/>
            <person name="Salzberg S.L."/>
            <person name="Sanchez-Gracia A."/>
            <person name="Saranga D.J."/>
            <person name="Sato H."/>
            <person name="Schaeffer S.W."/>
            <person name="Schatz M.C."/>
            <person name="Schlenke T."/>
            <person name="Schwartz R."/>
            <person name="Segarra C."/>
            <person name="Singh R.S."/>
            <person name="Sirot L."/>
            <person name="Sirota M."/>
            <person name="Sisneros N.B."/>
            <person name="Smith C.D."/>
            <person name="Smith T.F."/>
            <person name="Spieth J."/>
            <person name="Stage D.E."/>
            <person name="Stark A."/>
            <person name="Stephan W."/>
            <person name="Strausberg R.L."/>
            <person name="Strempel S."/>
            <person name="Sturgill D."/>
            <person name="Sutton G."/>
            <person name="Sutton G.G."/>
            <person name="Tao W."/>
            <person name="Teichmann S."/>
            <person name="Tobari Y.N."/>
            <person name="Tomimura Y."/>
            <person name="Tsolas J.M."/>
            <person name="Valente V.L."/>
            <person name="Venter E."/>
            <person name="Venter J.C."/>
            <person name="Vicario S."/>
            <person name="Vieira F.G."/>
            <person name="Vilella A.J."/>
            <person name="Villasante A."/>
            <person name="Walenz B."/>
            <person name="Wang J."/>
            <person name="Wasserman M."/>
            <person name="Watts T."/>
            <person name="Wilson D."/>
            <person name="Wilson R.K."/>
            <person name="Wing R.A."/>
            <person name="Wolfner M.F."/>
            <person name="Wong A."/>
            <person name="Wong G.K."/>
            <person name="Wu C.I."/>
            <person name="Wu G."/>
            <person name="Yamamoto D."/>
            <person name="Yang H.P."/>
            <person name="Yang S.P."/>
            <person name="Yorke J.A."/>
            <person name="Yoshida K."/>
            <person name="Zdobnov E."/>
            <person name="Zhang P."/>
            <person name="Zhang Y."/>
            <person name="Zimin A.V."/>
            <person name="Baldwin J."/>
            <person name="Abdouelleil A."/>
            <person name="Abdulkadir J."/>
            <person name="Abebe A."/>
            <person name="Abera B."/>
            <person name="Abreu J."/>
            <person name="Acer S.C."/>
            <person name="Aftuck L."/>
            <person name="Alexander A."/>
            <person name="An P."/>
            <person name="Anderson E."/>
            <person name="Anderson S."/>
            <person name="Arachi H."/>
            <person name="Azer M."/>
            <person name="Bachantsang P."/>
            <person name="Barry A."/>
            <person name="Bayul T."/>
            <person name="Berlin A."/>
            <person name="Bessette D."/>
            <person name="Bloom T."/>
            <person name="Blye J."/>
            <person name="Boguslavskiy L."/>
            <person name="Bonnet C."/>
            <person name="Boukhgalter B."/>
            <person name="Bourzgui I."/>
            <person name="Brown A."/>
            <person name="Cahill P."/>
            <person name="Channer S."/>
            <person name="Cheshatsang Y."/>
            <person name="Chuda L."/>
            <person name="Citroen M."/>
            <person name="Collymore A."/>
            <person name="Cooke P."/>
            <person name="Costello M."/>
            <person name="D'Aco K."/>
            <person name="Daza R."/>
            <person name="De Haan G."/>
            <person name="DeGray S."/>
            <person name="DeMaso C."/>
            <person name="Dhargay N."/>
            <person name="Dooley K."/>
            <person name="Dooley E."/>
            <person name="Doricent M."/>
            <person name="Dorje P."/>
            <person name="Dorjee K."/>
            <person name="Dupes A."/>
            <person name="Elong R."/>
            <person name="Falk J."/>
            <person name="Farina A."/>
            <person name="Faro S."/>
            <person name="Ferguson D."/>
            <person name="Fisher S."/>
            <person name="Foley C.D."/>
            <person name="Franke A."/>
            <person name="Friedrich D."/>
            <person name="Gadbois L."/>
            <person name="Gearin G."/>
            <person name="Gearin C.R."/>
            <person name="Giannoukos G."/>
            <person name="Goode T."/>
            <person name="Graham J."/>
            <person name="Grandbois E."/>
            <person name="Grewal S."/>
            <person name="Gyaltsen K."/>
            <person name="Hafez N."/>
            <person name="Hagos B."/>
            <person name="Hall J."/>
            <person name="Henson C."/>
            <person name="Hollinger A."/>
            <person name="Honan T."/>
            <person name="Huard M.D."/>
            <person name="Hughes L."/>
            <person name="Hurhula B."/>
            <person name="Husby M.E."/>
            <person name="Kamat A."/>
            <person name="Kanga B."/>
            <person name="Kashin S."/>
            <person name="Khazanovich D."/>
            <person name="Kisner P."/>
            <person name="Lance K."/>
            <person name="Lara M."/>
            <person name="Lee W."/>
            <person name="Lennon N."/>
            <person name="Letendre F."/>
            <person name="LeVine R."/>
            <person name="Lipovsky A."/>
            <person name="Liu X."/>
            <person name="Liu J."/>
            <person name="Liu S."/>
            <person name="Lokyitsang T."/>
            <person name="Lokyitsang Y."/>
            <person name="Lubonja R."/>
            <person name="Lui A."/>
            <person name="MacDonald P."/>
            <person name="Magnisalis V."/>
            <person name="Maru K."/>
            <person name="Matthews C."/>
            <person name="McCusker W."/>
            <person name="McDonough S."/>
            <person name="Mehta T."/>
            <person name="Meldrim J."/>
            <person name="Meneus L."/>
            <person name="Mihai O."/>
            <person name="Mihalev A."/>
            <person name="Mihova T."/>
            <person name="Mittelman R."/>
            <person name="Mlenga V."/>
            <person name="Montmayeur A."/>
            <person name="Mulrain L."/>
            <person name="Navidi A."/>
            <person name="Naylor J."/>
            <person name="Negash T."/>
            <person name="Nguyen T."/>
            <person name="Nguyen N."/>
            <person name="Nicol R."/>
            <person name="Norbu C."/>
            <person name="Norbu N."/>
            <person name="Novod N."/>
            <person name="O'Neill B."/>
            <person name="Osman S."/>
            <person name="Markiewicz E."/>
            <person name="Oyono O.L."/>
            <person name="Patti C."/>
            <person name="Phunkhang P."/>
            <person name="Pierre F."/>
            <person name="Priest M."/>
            <person name="Raghuraman S."/>
            <person name="Rege F."/>
            <person name="Reyes R."/>
            <person name="Rise C."/>
            <person name="Rogov P."/>
            <person name="Ross K."/>
            <person name="Ryan E."/>
            <person name="Settipalli S."/>
            <person name="Shea T."/>
            <person name="Sherpa N."/>
            <person name="Shi L."/>
            <person name="Shih D."/>
            <person name="Sparrow T."/>
            <person name="Spaulding J."/>
            <person name="Stalker J."/>
            <person name="Stange-Thomann N."/>
            <person name="Stavropoulos S."/>
            <person name="Stone C."/>
            <person name="Strader C."/>
            <person name="Tesfaye S."/>
            <person name="Thomson T."/>
            <person name="Thoulutsang Y."/>
            <person name="Thoulutsang D."/>
            <person name="Topham K."/>
            <person name="Topping I."/>
            <person name="Tsamla T."/>
            <person name="Vassiliev H."/>
            <person name="Vo A."/>
            <person name="Wangchuk T."/>
            <person name="Wangdi T."/>
            <person name="Weiand M."/>
            <person name="Wilkinson J."/>
            <person name="Wilson A."/>
            <person name="Yadav S."/>
            <person name="Young G."/>
            <person name="Yu Q."/>
            <person name="Zembek L."/>
            <person name="Zhong D."/>
            <person name="Zimmer A."/>
            <person name="Zwirko Z."/>
            <person name="Jaffe D.B."/>
            <person name="Alvarez P."/>
            <person name="Brockman W."/>
            <person name="Butler J."/>
            <person name="Chin C."/>
            <person name="Gnerre S."/>
            <person name="Grabherr M."/>
            <person name="Kleber M."/>
            <person name="Mauceli E."/>
            <person name="MacCallum I."/>
        </authorList>
    </citation>
    <scope>NUCLEOTIDE SEQUENCE [LARGE SCALE GENOMIC DNA]</scope>
    <source>
        <strain evidence="3">white501</strain>
    </source>
</reference>
<keyword evidence="3" id="KW-1185">Reference proteome</keyword>
<organism evidence="2 3">
    <name type="scientific">Drosophila simulans</name>
    <name type="common">Fruit fly</name>
    <dbReference type="NCBI Taxonomy" id="7240"/>
    <lineage>
        <taxon>Eukaryota</taxon>
        <taxon>Metazoa</taxon>
        <taxon>Ecdysozoa</taxon>
        <taxon>Arthropoda</taxon>
        <taxon>Hexapoda</taxon>
        <taxon>Insecta</taxon>
        <taxon>Pterygota</taxon>
        <taxon>Neoptera</taxon>
        <taxon>Endopterygota</taxon>
        <taxon>Diptera</taxon>
        <taxon>Brachycera</taxon>
        <taxon>Muscomorpha</taxon>
        <taxon>Ephydroidea</taxon>
        <taxon>Drosophilidae</taxon>
        <taxon>Drosophila</taxon>
        <taxon>Sophophora</taxon>
    </lineage>
</organism>